<gene>
    <name evidence="24" type="ORF">Fcan01_18677</name>
</gene>
<dbReference type="FunFam" id="1.50.10.10:FF:000010">
    <property type="entry name" value="alpha-1,2-Mannosidase"/>
    <property type="match status" value="1"/>
</dbReference>
<dbReference type="Proteomes" id="UP000198287">
    <property type="component" value="Unassembled WGS sequence"/>
</dbReference>
<comment type="catalytic activity">
    <reaction evidence="16">
        <text>N(4)-(alpha-D-Man-(1-&gt;2)-alpha-D-Man-(1-&gt;2)-alpha-D-Man-(1-&gt;3)-[alpha-D-Man-(1-&gt;2)-alpha-D-Man-(1-&gt;3)-[alpha-D-Man-(1-&gt;2)-alpha-D-Man-(1-&gt;6)]-alpha-D-Man-(1-&gt;6)]-beta-D-Man-(1-&gt;4)-beta-D-GlcNAc-(1-&gt;4)-beta-D-GlcNAc)-L-asparaginyl-[protein] (N-glucan mannose isomer 9A1,2,3B1,2,3) + 4 H2O = N(4)-(alpha-D-Man-(1-&gt;3)-[alpha-D-Man-(1-&gt;3)-[alpha-D-Man-(1-&gt;6)]-alpha-D-Man-(1-&gt;6)]-beta-D-Man-(1-&gt;4)-beta-D-GlcNAc-(1-&gt;4)-beta-D-GlcNAc)-L-asparaginyl-[protein] (N-glucan mannose isomer 5A1,2) + 4 beta-D-mannose</text>
        <dbReference type="Rhea" id="RHEA:56008"/>
        <dbReference type="Rhea" id="RHEA-COMP:14356"/>
        <dbReference type="Rhea" id="RHEA-COMP:14367"/>
        <dbReference type="ChEBI" id="CHEBI:15377"/>
        <dbReference type="ChEBI" id="CHEBI:28563"/>
        <dbReference type="ChEBI" id="CHEBI:59087"/>
        <dbReference type="ChEBI" id="CHEBI:139493"/>
        <dbReference type="EC" id="3.2.1.113"/>
    </reaction>
</comment>
<evidence type="ECO:0000256" key="13">
    <source>
        <dbReference type="ARBA" id="ARBA00023157"/>
    </source>
</evidence>
<evidence type="ECO:0000256" key="6">
    <source>
        <dbReference type="ARBA" id="ARBA00022723"/>
    </source>
</evidence>
<dbReference type="EMBL" id="LNIX01000015">
    <property type="protein sequence ID" value="OXA46532.1"/>
    <property type="molecule type" value="Genomic_DNA"/>
</dbReference>
<proteinExistence type="inferred from homology"/>
<comment type="subcellular location">
    <subcellularLocation>
        <location evidence="2">Endoplasmic reticulum membrane</location>
        <topology evidence="2">Single-pass type II membrane protein</topology>
    </subcellularLocation>
</comment>
<feature type="active site" evidence="18">
    <location>
        <position position="562"/>
    </location>
</feature>
<keyword evidence="14 21" id="KW-0326">Glycosidase</keyword>
<dbReference type="InterPro" id="IPR012341">
    <property type="entry name" value="6hp_glycosidase-like_sf"/>
</dbReference>
<sequence length="659" mass="75175">MDQLKTKEAHHQHISVYVPAAADYHVVSSQIKFSAIGARRWWNRLSRLQKSVLLMTLCILLGFSFLIALTWTSPATASEFHQHQPIPNHNFNTNSNEDYAIRRPEVQVVRRPAAADVPPRRGRQDKPTLWGELPNKSNLELPTVPRVLKPDLEPAVTERSKPKVNKQLAENIRSIISLDPVVALDPQKSLSVIDVNKPEDGKKIEFEGPQTPRQKAVVEAFLHAWNGYRKYAWGQDHLKPISGGGQDWFSLGLTLIDSLDTMYIMNLQNEFKEARDWVESSLSYEVPQNVNLFETTIRVLGGLLSAYHLSGDPMFLKKSQDLGSILVVGFKSPSGIPYSDINLRSKSAHGPAWNPDSTTSEVSTVQLEFRDLSRITNIPIFEESAMNVSKHIHNLHKLQGLVPIHITPSTGNFRSTAVITLGARGDSYYEYLLKQWIQTGKTIDFLRDDYLAAVEGMKNLLLQRTKISNLTFIGELENGKIFKPKMDHLVCYLPGTLALGVAHGLPNWHMDFAKELLYTCYQTYKRQPTGLAPEITFFQTENDSEADFFVKNNDAHNLLRPETVESLWYLYQITGDTKYQDWGWEIFQSFLKYTRVQHGFTSIGSVLHPENTRPRDMMESFFLGETLKYFYLLFSDKPIFDLNSWIFNTEAHPLPSRDH</sequence>
<feature type="transmembrane region" description="Helical" evidence="23">
    <location>
        <begin position="52"/>
        <end position="71"/>
    </location>
</feature>
<feature type="active site" description="Proton donor" evidence="18">
    <location>
        <position position="534"/>
    </location>
</feature>
<dbReference type="Gene3D" id="1.50.10.10">
    <property type="match status" value="1"/>
</dbReference>
<dbReference type="EC" id="3.2.1.-" evidence="21"/>
<keyword evidence="12 23" id="KW-0472">Membrane</keyword>
<comment type="caution">
    <text evidence="24">The sequence shown here is derived from an EMBL/GenBank/DDBJ whole genome shotgun (WGS) entry which is preliminary data.</text>
</comment>
<feature type="active site" description="Proton donor" evidence="18">
    <location>
        <position position="294"/>
    </location>
</feature>
<comment type="function">
    <text evidence="17">Involved in glycoprotein quality control targeting of misfolded glycoproteins for degradation. It primarily trims a single alpha-1,2-linked mannose residue from Man(9)GlcNAc(2) to produce Man(8)GlcNAc(2), but at high enzyme concentrations, as found in the ER quality control compartment (ERQC), it further trims the carbohydrates to Man(5-6)GlcNAc(2).</text>
</comment>
<dbReference type="GO" id="GO:0010498">
    <property type="term" value="P:proteasomal protein catabolic process"/>
    <property type="evidence" value="ECO:0007669"/>
    <property type="project" value="UniProtKB-ARBA"/>
</dbReference>
<dbReference type="GO" id="GO:0034976">
    <property type="term" value="P:response to endoplasmic reticulum stress"/>
    <property type="evidence" value="ECO:0007669"/>
    <property type="project" value="UniProtKB-ARBA"/>
</dbReference>
<evidence type="ECO:0000256" key="3">
    <source>
        <dbReference type="ARBA" id="ARBA00004922"/>
    </source>
</evidence>
<dbReference type="InterPro" id="IPR001382">
    <property type="entry name" value="Glyco_hydro_47"/>
</dbReference>
<evidence type="ECO:0000256" key="17">
    <source>
        <dbReference type="ARBA" id="ARBA00053655"/>
    </source>
</evidence>
<evidence type="ECO:0000313" key="25">
    <source>
        <dbReference type="Proteomes" id="UP000198287"/>
    </source>
</evidence>
<evidence type="ECO:0000256" key="7">
    <source>
        <dbReference type="ARBA" id="ARBA00022801"/>
    </source>
</evidence>
<evidence type="ECO:0000256" key="23">
    <source>
        <dbReference type="SAM" id="Phobius"/>
    </source>
</evidence>
<evidence type="ECO:0000256" key="16">
    <source>
        <dbReference type="ARBA" id="ARBA00048605"/>
    </source>
</evidence>
<evidence type="ECO:0000256" key="20">
    <source>
        <dbReference type="PIRSR" id="PIRSR601382-3"/>
    </source>
</evidence>
<dbReference type="GO" id="GO:0005789">
    <property type="term" value="C:endoplasmic reticulum membrane"/>
    <property type="evidence" value="ECO:0007669"/>
    <property type="project" value="UniProtKB-SubCell"/>
</dbReference>
<dbReference type="STRING" id="158441.A0A226DLY3"/>
<keyword evidence="9 19" id="KW-0106">Calcium</keyword>
<comment type="cofactor">
    <cofactor evidence="1 19">
        <name>Ca(2+)</name>
        <dbReference type="ChEBI" id="CHEBI:29108"/>
    </cofactor>
</comment>
<keyword evidence="6 19" id="KW-0479">Metal-binding</keyword>
<evidence type="ECO:0000256" key="14">
    <source>
        <dbReference type="ARBA" id="ARBA00023295"/>
    </source>
</evidence>
<dbReference type="OMA" id="AAFKHSW"/>
<evidence type="ECO:0000256" key="1">
    <source>
        <dbReference type="ARBA" id="ARBA00001913"/>
    </source>
</evidence>
<feature type="active site" evidence="18">
    <location>
        <position position="426"/>
    </location>
</feature>
<keyword evidence="25" id="KW-1185">Reference proteome</keyword>
<dbReference type="PANTHER" id="PTHR11742">
    <property type="entry name" value="MANNOSYL-OLIGOSACCHARIDE ALPHA-1,2-MANNOSIDASE-RELATED"/>
    <property type="match status" value="1"/>
</dbReference>
<dbReference type="PRINTS" id="PR00747">
    <property type="entry name" value="GLYHDRLASE47"/>
</dbReference>
<comment type="pathway">
    <text evidence="3">Protein modification; protein glycosylation.</text>
</comment>
<evidence type="ECO:0000256" key="22">
    <source>
        <dbReference type="SAM" id="MobiDB-lite"/>
    </source>
</evidence>
<evidence type="ECO:0000256" key="10">
    <source>
        <dbReference type="ARBA" id="ARBA00022968"/>
    </source>
</evidence>
<protein>
    <recommendedName>
        <fullName evidence="21">alpha-1,2-Mannosidase</fullName>
        <ecNumber evidence="21">3.2.1.-</ecNumber>
    </recommendedName>
</protein>
<evidence type="ECO:0000256" key="9">
    <source>
        <dbReference type="ARBA" id="ARBA00022837"/>
    </source>
</evidence>
<evidence type="ECO:0000256" key="18">
    <source>
        <dbReference type="PIRSR" id="PIRSR601382-1"/>
    </source>
</evidence>
<organism evidence="24 25">
    <name type="scientific">Folsomia candida</name>
    <name type="common">Springtail</name>
    <dbReference type="NCBI Taxonomy" id="158441"/>
    <lineage>
        <taxon>Eukaryota</taxon>
        <taxon>Metazoa</taxon>
        <taxon>Ecdysozoa</taxon>
        <taxon>Arthropoda</taxon>
        <taxon>Hexapoda</taxon>
        <taxon>Collembola</taxon>
        <taxon>Entomobryomorpha</taxon>
        <taxon>Isotomoidea</taxon>
        <taxon>Isotomidae</taxon>
        <taxon>Proisotominae</taxon>
        <taxon>Folsomia</taxon>
    </lineage>
</organism>
<evidence type="ECO:0000256" key="4">
    <source>
        <dbReference type="ARBA" id="ARBA00007658"/>
    </source>
</evidence>
<dbReference type="GO" id="GO:0004571">
    <property type="term" value="F:mannosyl-oligosaccharide 1,2-alpha-mannosidase activity"/>
    <property type="evidence" value="ECO:0007669"/>
    <property type="project" value="UniProtKB-EC"/>
</dbReference>
<dbReference type="GO" id="GO:0005509">
    <property type="term" value="F:calcium ion binding"/>
    <property type="evidence" value="ECO:0007669"/>
    <property type="project" value="InterPro"/>
</dbReference>
<dbReference type="AlphaFoldDB" id="A0A226DLY3"/>
<reference evidence="24 25" key="1">
    <citation type="submission" date="2015-12" db="EMBL/GenBank/DDBJ databases">
        <title>The genome of Folsomia candida.</title>
        <authorList>
            <person name="Faddeeva A."/>
            <person name="Derks M.F."/>
            <person name="Anvar Y."/>
            <person name="Smit S."/>
            <person name="Van Straalen N."/>
            <person name="Roelofs D."/>
        </authorList>
    </citation>
    <scope>NUCLEOTIDE SEQUENCE [LARGE SCALE GENOMIC DNA]</scope>
    <source>
        <strain evidence="24 25">VU population</strain>
        <tissue evidence="24">Whole body</tissue>
    </source>
</reference>
<dbReference type="PANTHER" id="PTHR11742:SF55">
    <property type="entry name" value="ENDOPLASMIC RETICULUM MANNOSYL-OLIGOSACCHARIDE 1,2-ALPHA-MANNOSIDASE"/>
    <property type="match status" value="1"/>
</dbReference>
<dbReference type="InterPro" id="IPR050749">
    <property type="entry name" value="Glycosyl_Hydrolase_47"/>
</dbReference>
<dbReference type="GO" id="GO:0005975">
    <property type="term" value="P:carbohydrate metabolic process"/>
    <property type="evidence" value="ECO:0007669"/>
    <property type="project" value="InterPro"/>
</dbReference>
<dbReference type="InterPro" id="IPR036026">
    <property type="entry name" value="Seven-hairpin_glycosidases"/>
</dbReference>
<keyword evidence="11 23" id="KW-1133">Transmembrane helix</keyword>
<evidence type="ECO:0000256" key="21">
    <source>
        <dbReference type="RuleBase" id="RU361193"/>
    </source>
</evidence>
<keyword evidence="10" id="KW-0735">Signal-anchor</keyword>
<keyword evidence="5 23" id="KW-0812">Transmembrane</keyword>
<evidence type="ECO:0000313" key="24">
    <source>
        <dbReference type="EMBL" id="OXA46532.1"/>
    </source>
</evidence>
<keyword evidence="7 21" id="KW-0378">Hydrolase</keyword>
<dbReference type="OrthoDB" id="8118055at2759"/>
<accession>A0A226DLY3</accession>
<name>A0A226DLY3_FOLCA</name>
<comment type="catalytic activity">
    <reaction evidence="15">
        <text>N(4)-(alpha-D-Man-(1-&gt;2)-alpha-D-Man-(1-&gt;2)-alpha-D-Man-(1-&gt;3)-[alpha-D-Man-(1-&gt;3)-[alpha-D-Man-(1-&gt;2)-alpha-D-Man-(1-&gt;6)]-alpha-D-Man-(1-&gt;6)]-beta-D-Man-(1-&gt;4)-beta-D-GlcNAc-(1-&gt;4)-beta-D-GlcNAc)-L-asparaginyl-[protein] (N-glucan mannose isomer 8A1,2,3B1,3) + 3 H2O = N(4)-(alpha-D-Man-(1-&gt;3)-[alpha-D-Man-(1-&gt;3)-[alpha-D-Man-(1-&gt;6)]-alpha-D-Man-(1-&gt;6)]-beta-D-Man-(1-&gt;4)-beta-D-GlcNAc-(1-&gt;4)-beta-D-GlcNAc)-L-asparaginyl-[protein] (N-glucan mannose isomer 5A1,2) + 3 beta-D-mannose</text>
        <dbReference type="Rhea" id="RHEA:56028"/>
        <dbReference type="Rhea" id="RHEA-COMP:14358"/>
        <dbReference type="Rhea" id="RHEA-COMP:14367"/>
        <dbReference type="ChEBI" id="CHEBI:15377"/>
        <dbReference type="ChEBI" id="CHEBI:28563"/>
        <dbReference type="ChEBI" id="CHEBI:59087"/>
        <dbReference type="ChEBI" id="CHEBI:60628"/>
        <dbReference type="EC" id="3.2.1.113"/>
    </reaction>
</comment>
<feature type="region of interest" description="Disordered" evidence="22">
    <location>
        <begin position="112"/>
        <end position="137"/>
    </location>
</feature>
<evidence type="ECO:0000256" key="8">
    <source>
        <dbReference type="ARBA" id="ARBA00022824"/>
    </source>
</evidence>
<feature type="binding site" evidence="19">
    <location>
        <position position="649"/>
    </location>
    <ligand>
        <name>Ca(2+)</name>
        <dbReference type="ChEBI" id="CHEBI:29108"/>
    </ligand>
</feature>
<keyword evidence="13 20" id="KW-1015">Disulfide bond</keyword>
<dbReference type="SUPFAM" id="SSF48225">
    <property type="entry name" value="Seven-hairpin glycosidases"/>
    <property type="match status" value="1"/>
</dbReference>
<dbReference type="Pfam" id="PF01532">
    <property type="entry name" value="Glyco_hydro_47"/>
    <property type="match status" value="1"/>
</dbReference>
<evidence type="ECO:0000256" key="11">
    <source>
        <dbReference type="ARBA" id="ARBA00022989"/>
    </source>
</evidence>
<evidence type="ECO:0000256" key="15">
    <source>
        <dbReference type="ARBA" id="ARBA00047669"/>
    </source>
</evidence>
<evidence type="ECO:0000256" key="2">
    <source>
        <dbReference type="ARBA" id="ARBA00004648"/>
    </source>
</evidence>
<evidence type="ECO:0000256" key="12">
    <source>
        <dbReference type="ARBA" id="ARBA00023136"/>
    </source>
</evidence>
<comment type="similarity">
    <text evidence="4 21">Belongs to the glycosyl hydrolase 47 family.</text>
</comment>
<evidence type="ECO:0000256" key="19">
    <source>
        <dbReference type="PIRSR" id="PIRSR601382-2"/>
    </source>
</evidence>
<feature type="disulfide bond" evidence="20">
    <location>
        <begin position="491"/>
        <end position="520"/>
    </location>
</feature>
<evidence type="ECO:0000256" key="5">
    <source>
        <dbReference type="ARBA" id="ARBA00022692"/>
    </source>
</evidence>
<keyword evidence="8" id="KW-0256">Endoplasmic reticulum</keyword>